<dbReference type="KEGG" id="msea:METESE_10480"/>
<dbReference type="Pfam" id="PF01814">
    <property type="entry name" value="Hemerythrin"/>
    <property type="match status" value="1"/>
</dbReference>
<dbReference type="PROSITE" id="PS00550">
    <property type="entry name" value="HEMERYTHRINS"/>
    <property type="match status" value="1"/>
</dbReference>
<dbReference type="PANTHER" id="PTHR37164">
    <property type="entry name" value="BACTERIOHEMERYTHRIN"/>
    <property type="match status" value="1"/>
</dbReference>
<evidence type="ECO:0000313" key="7">
    <source>
        <dbReference type="Proteomes" id="UP001228113"/>
    </source>
</evidence>
<dbReference type="Gene3D" id="1.20.120.50">
    <property type="entry name" value="Hemerythrin-like"/>
    <property type="match status" value="1"/>
</dbReference>
<dbReference type="NCBIfam" id="TIGR02481">
    <property type="entry name" value="hemeryth_dom"/>
    <property type="match status" value="1"/>
</dbReference>
<protein>
    <recommendedName>
        <fullName evidence="5">Hemerythrin-like domain-containing protein</fullName>
    </recommendedName>
</protein>
<evidence type="ECO:0000256" key="2">
    <source>
        <dbReference type="ARBA" id="ARBA00022621"/>
    </source>
</evidence>
<gene>
    <name evidence="6" type="ORF">METESE_10480</name>
</gene>
<dbReference type="SUPFAM" id="SSF47188">
    <property type="entry name" value="Hemerythrin-like"/>
    <property type="match status" value="1"/>
</dbReference>
<dbReference type="RefSeq" id="WP_243335386.1">
    <property type="nucleotide sequence ID" value="NZ_AP027081.1"/>
</dbReference>
<dbReference type="InterPro" id="IPR012827">
    <property type="entry name" value="Hemerythrin_metal-bd"/>
</dbReference>
<keyword evidence="3" id="KW-0479">Metal-binding</keyword>
<dbReference type="InterPro" id="IPR050669">
    <property type="entry name" value="Hemerythrin"/>
</dbReference>
<keyword evidence="2" id="KW-0561">Oxygen transport</keyword>
<dbReference type="AlphaFoldDB" id="A0AA48GUX8"/>
<dbReference type="PANTHER" id="PTHR37164:SF1">
    <property type="entry name" value="BACTERIOHEMERYTHRIN"/>
    <property type="match status" value="1"/>
</dbReference>
<feature type="domain" description="Hemerythrin-like" evidence="5">
    <location>
        <begin position="12"/>
        <end position="127"/>
    </location>
</feature>
<keyword evidence="2" id="KW-0813">Transport</keyword>
<dbReference type="InterPro" id="IPR016131">
    <property type="entry name" value="Haemerythrin_Fe_BS"/>
</dbReference>
<dbReference type="InterPro" id="IPR035938">
    <property type="entry name" value="Hemerythrin-like_sf"/>
</dbReference>
<dbReference type="CDD" id="cd12107">
    <property type="entry name" value="Hemerythrin"/>
    <property type="match status" value="1"/>
</dbReference>
<dbReference type="Proteomes" id="UP001228113">
    <property type="component" value="Chromosome"/>
</dbReference>
<comment type="similarity">
    <text evidence="1">Belongs to the hemerythrin family.</text>
</comment>
<evidence type="ECO:0000256" key="3">
    <source>
        <dbReference type="ARBA" id="ARBA00022723"/>
    </source>
</evidence>
<accession>A0AA48GUX8</accession>
<evidence type="ECO:0000256" key="1">
    <source>
        <dbReference type="ARBA" id="ARBA00010587"/>
    </source>
</evidence>
<name>A0AA48GUX8_9BACT</name>
<dbReference type="GO" id="GO:0046872">
    <property type="term" value="F:metal ion binding"/>
    <property type="evidence" value="ECO:0007669"/>
    <property type="project" value="UniProtKB-KW"/>
</dbReference>
<dbReference type="InterPro" id="IPR012312">
    <property type="entry name" value="Hemerythrin-like"/>
</dbReference>
<evidence type="ECO:0000256" key="4">
    <source>
        <dbReference type="ARBA" id="ARBA00023004"/>
    </source>
</evidence>
<keyword evidence="4" id="KW-0408">Iron</keyword>
<proteinExistence type="inferred from homology"/>
<evidence type="ECO:0000313" key="6">
    <source>
        <dbReference type="EMBL" id="BDU76090.1"/>
    </source>
</evidence>
<dbReference type="EMBL" id="AP027081">
    <property type="protein sequence ID" value="BDU76090.1"/>
    <property type="molecule type" value="Genomic_DNA"/>
</dbReference>
<organism evidence="6 7">
    <name type="scientific">Mesoterricola sediminis</name>
    <dbReference type="NCBI Taxonomy" id="2927980"/>
    <lineage>
        <taxon>Bacteria</taxon>
        <taxon>Pseudomonadati</taxon>
        <taxon>Acidobacteriota</taxon>
        <taxon>Holophagae</taxon>
        <taxon>Holophagales</taxon>
        <taxon>Holophagaceae</taxon>
        <taxon>Mesoterricola</taxon>
    </lineage>
</organism>
<keyword evidence="7" id="KW-1185">Reference proteome</keyword>
<evidence type="ECO:0000259" key="5">
    <source>
        <dbReference type="Pfam" id="PF01814"/>
    </source>
</evidence>
<sequence>MLIQWSPKFATGNALVDRQHQALFEAVNAFDENLEAGMSRERLDETLDFLARYVQEHFSTEEFLMLGAGFPGLARHKQEHDRLIARVKFIRDLRDQDPALVPAEGLARFLGDWLQSHILGWDLALFDHLRTHPQPGAPQ</sequence>
<dbReference type="NCBIfam" id="NF033749">
    <property type="entry name" value="bact_hemeryth"/>
    <property type="match status" value="1"/>
</dbReference>
<reference evidence="6" key="1">
    <citation type="journal article" date="2023" name="Int. J. Syst. Evol. Microbiol.">
        <title>Mesoterricola silvestris gen. nov., sp. nov., Mesoterricola sediminis sp. nov., Geothrix oryzae sp. nov., Geothrix edaphica sp. nov., Geothrix rubra sp. nov., and Geothrix limicola sp. nov., six novel members of Acidobacteriota isolated from soils.</title>
        <authorList>
            <person name="Itoh H."/>
            <person name="Sugisawa Y."/>
            <person name="Mise K."/>
            <person name="Xu Z."/>
            <person name="Kuniyasu M."/>
            <person name="Ushijima N."/>
            <person name="Kawano K."/>
            <person name="Kobayashi E."/>
            <person name="Shiratori Y."/>
            <person name="Masuda Y."/>
            <person name="Senoo K."/>
        </authorList>
    </citation>
    <scope>NUCLEOTIDE SEQUENCE</scope>
    <source>
        <strain evidence="6">W786</strain>
    </source>
</reference>
<dbReference type="GO" id="GO:0005344">
    <property type="term" value="F:oxygen carrier activity"/>
    <property type="evidence" value="ECO:0007669"/>
    <property type="project" value="UniProtKB-KW"/>
</dbReference>